<feature type="transmembrane region" description="Helical" evidence="1">
    <location>
        <begin position="182"/>
        <end position="202"/>
    </location>
</feature>
<evidence type="ECO:0000256" key="1">
    <source>
        <dbReference type="SAM" id="Phobius"/>
    </source>
</evidence>
<proteinExistence type="predicted"/>
<dbReference type="EMBL" id="MN739916">
    <property type="protein sequence ID" value="QHT77127.1"/>
    <property type="molecule type" value="Genomic_DNA"/>
</dbReference>
<sequence length="212" mass="24602">MIHNWNFLYSTSELEKDFLNIPKKICVAAHSTPFFDGYILYNAFKSFGENNPHVYARGPSPYFPDWCIQITNKGGFVKNEILSLQNTPKFCRILFPSGGTITWKTGFYVLAKQLDAKIVVCGIDYDTNSVIVDSIIDPLDTFEETKEYCVSRLRKYTPGPFCFILRVLCNYGCETHKYNKKIIYFCRGVSIFLLFYIFYYTFRCNKVCSSSH</sequence>
<evidence type="ECO:0008006" key="3">
    <source>
        <dbReference type="Google" id="ProtNLM"/>
    </source>
</evidence>
<keyword evidence="1" id="KW-0812">Transmembrane</keyword>
<keyword evidence="1" id="KW-0472">Membrane</keyword>
<reference evidence="2" key="1">
    <citation type="journal article" date="2020" name="Nature">
        <title>Giant virus diversity and host interactions through global metagenomics.</title>
        <authorList>
            <person name="Schulz F."/>
            <person name="Roux S."/>
            <person name="Paez-Espino D."/>
            <person name="Jungbluth S."/>
            <person name="Walsh D.A."/>
            <person name="Denef V.J."/>
            <person name="McMahon K.D."/>
            <person name="Konstantinidis K.T."/>
            <person name="Eloe-Fadrosh E.A."/>
            <person name="Kyrpides N.C."/>
            <person name="Woyke T."/>
        </authorList>
    </citation>
    <scope>NUCLEOTIDE SEQUENCE</scope>
    <source>
        <strain evidence="2">GVMAG-M-3300023179-86</strain>
    </source>
</reference>
<keyword evidence="1" id="KW-1133">Transmembrane helix</keyword>
<name>A0A6C0H9N8_9ZZZZ</name>
<accession>A0A6C0H9N8</accession>
<protein>
    <recommendedName>
        <fullName evidence="3">Phospholipid/glycerol acyltransferase domain-containing protein</fullName>
    </recommendedName>
</protein>
<dbReference type="AlphaFoldDB" id="A0A6C0H9N8"/>
<organism evidence="2">
    <name type="scientific">viral metagenome</name>
    <dbReference type="NCBI Taxonomy" id="1070528"/>
    <lineage>
        <taxon>unclassified sequences</taxon>
        <taxon>metagenomes</taxon>
        <taxon>organismal metagenomes</taxon>
    </lineage>
</organism>
<evidence type="ECO:0000313" key="2">
    <source>
        <dbReference type="EMBL" id="QHT77127.1"/>
    </source>
</evidence>